<comment type="caution">
    <text evidence="1">The sequence shown here is derived from an EMBL/GenBank/DDBJ whole genome shotgun (WGS) entry which is preliminary data.</text>
</comment>
<sequence length="302" mass="34671">MEQPRILRFYLDAGLRQSAEAGQHNFIGKIAQVAQDAGFDVEYHANSARNRAKSALRRGYAMFHMEPPTNDRGLTFRRAYHYPFWGIEPAAERWHWHVARTPFDPAQVPRNQADTFVARWRRRLFPDLAARDDGFVYVPLQGRLMDHRSFQSMAPVEMLECVLARDRRPVVATLHPKEKYTPTELDTLDRLSARHTRLTVEIGQMERFLPACSYVATQNSSAAFNGYFFEKPAVLFAQVDFHHIAANVPALGIDGAFDALDKSKPDYTGYLWWFWQEMSINAGRPEAEAQIATAMRRAGWPI</sequence>
<dbReference type="EMBL" id="JAMQGO010000003">
    <property type="protein sequence ID" value="MCM2561991.1"/>
    <property type="molecule type" value="Genomic_DNA"/>
</dbReference>
<keyword evidence="2" id="KW-1185">Reference proteome</keyword>
<accession>A0ACC5ZVB1</accession>
<dbReference type="Proteomes" id="UP001203036">
    <property type="component" value="Unassembled WGS sequence"/>
</dbReference>
<name>A0ACC5ZVB1_9RHOB</name>
<evidence type="ECO:0000313" key="1">
    <source>
        <dbReference type="EMBL" id="MCM2561991.1"/>
    </source>
</evidence>
<gene>
    <name evidence="1" type="ORF">M8744_07530</name>
</gene>
<evidence type="ECO:0000313" key="2">
    <source>
        <dbReference type="Proteomes" id="UP001203036"/>
    </source>
</evidence>
<reference evidence="1" key="1">
    <citation type="submission" date="2022-06" db="EMBL/GenBank/DDBJ databases">
        <title>Lutimaribacter sp. EGI FJ00013, a novel bacterium isolated from a salt lake sediment enrichment.</title>
        <authorList>
            <person name="Gao L."/>
            <person name="Fang B.-Z."/>
            <person name="Li W.-J."/>
        </authorList>
    </citation>
    <scope>NUCLEOTIDE SEQUENCE</scope>
    <source>
        <strain evidence="1">EGI FJ00013</strain>
    </source>
</reference>
<organism evidence="1 2">
    <name type="scientific">Lutimaribacter degradans</name>
    <dbReference type="NCBI Taxonomy" id="2945989"/>
    <lineage>
        <taxon>Bacteria</taxon>
        <taxon>Pseudomonadati</taxon>
        <taxon>Pseudomonadota</taxon>
        <taxon>Alphaproteobacteria</taxon>
        <taxon>Rhodobacterales</taxon>
        <taxon>Roseobacteraceae</taxon>
        <taxon>Lutimaribacter</taxon>
    </lineage>
</organism>
<protein>
    <submittedName>
        <fullName evidence="1">Uncharacterized protein</fullName>
    </submittedName>
</protein>
<proteinExistence type="predicted"/>